<dbReference type="InterPro" id="IPR003439">
    <property type="entry name" value="ABC_transporter-like_ATP-bd"/>
</dbReference>
<dbReference type="Gene3D" id="3.40.50.300">
    <property type="entry name" value="P-loop containing nucleotide triphosphate hydrolases"/>
    <property type="match status" value="1"/>
</dbReference>
<gene>
    <name evidence="6" type="ORF">G6N74_11205</name>
</gene>
<dbReference type="AlphaFoldDB" id="A0A7C9R7T1"/>
<feature type="domain" description="ABC transporter" evidence="5">
    <location>
        <begin position="7"/>
        <end position="235"/>
    </location>
</feature>
<evidence type="ECO:0000256" key="3">
    <source>
        <dbReference type="ARBA" id="ARBA00022741"/>
    </source>
</evidence>
<sequence>MPGEVVLETNGLTVRFGGVTAVDRVDFALRERELRCLIGPNGAGKSTFFKCLTGMLQPSDGQVYLRGEPVSGLGPHRLARLGVGIKTQVPSVMNGLSVHENVWLAARRRSGDANAGTLQALEAVGIADLRRELVGQLSHGQRQLVELAIVLAAKPWLILLDEPAAGLSGEEVERMVGILRGLVEHATLIVVEHDMHFIRQIAETVTVFHQGRVIAQAPVEDVLEDPLVRDVYLGRSL</sequence>
<dbReference type="SMART" id="SM00382">
    <property type="entry name" value="AAA"/>
    <property type="match status" value="1"/>
</dbReference>
<dbReference type="PANTHER" id="PTHR45772">
    <property type="entry name" value="CONSERVED COMPONENT OF ABC TRANSPORTER FOR NATURAL AMINO ACIDS-RELATED"/>
    <property type="match status" value="1"/>
</dbReference>
<evidence type="ECO:0000313" key="7">
    <source>
        <dbReference type="Proteomes" id="UP000481252"/>
    </source>
</evidence>
<evidence type="ECO:0000259" key="5">
    <source>
        <dbReference type="PROSITE" id="PS50893"/>
    </source>
</evidence>
<keyword evidence="3" id="KW-0547">Nucleotide-binding</keyword>
<dbReference type="GO" id="GO:0005524">
    <property type="term" value="F:ATP binding"/>
    <property type="evidence" value="ECO:0007669"/>
    <property type="project" value="UniProtKB-KW"/>
</dbReference>
<dbReference type="PROSITE" id="PS50893">
    <property type="entry name" value="ABC_TRANSPORTER_2"/>
    <property type="match status" value="1"/>
</dbReference>
<dbReference type="InterPro" id="IPR003593">
    <property type="entry name" value="AAA+_ATPase"/>
</dbReference>
<keyword evidence="4 6" id="KW-0067">ATP-binding</keyword>
<dbReference type="SUPFAM" id="SSF52540">
    <property type="entry name" value="P-loop containing nucleoside triphosphate hydrolases"/>
    <property type="match status" value="1"/>
</dbReference>
<evidence type="ECO:0000256" key="2">
    <source>
        <dbReference type="ARBA" id="ARBA00022448"/>
    </source>
</evidence>
<proteinExistence type="inferred from homology"/>
<dbReference type="PANTHER" id="PTHR45772:SF8">
    <property type="entry name" value="HIGH-AFFINITY BRANCHED-CHAIN AMINO ACID TRANSPORT ATP-BINDING PROTEIN"/>
    <property type="match status" value="1"/>
</dbReference>
<evidence type="ECO:0000256" key="4">
    <source>
        <dbReference type="ARBA" id="ARBA00022840"/>
    </source>
</evidence>
<dbReference type="CDD" id="cd03219">
    <property type="entry name" value="ABC_Mj1267_LivG_branched"/>
    <property type="match status" value="1"/>
</dbReference>
<dbReference type="GO" id="GO:0005886">
    <property type="term" value="C:plasma membrane"/>
    <property type="evidence" value="ECO:0007669"/>
    <property type="project" value="TreeGrafter"/>
</dbReference>
<dbReference type="Proteomes" id="UP000481252">
    <property type="component" value="Unassembled WGS sequence"/>
</dbReference>
<dbReference type="EMBL" id="JAAKZG010000004">
    <property type="protein sequence ID" value="NGN41638.1"/>
    <property type="molecule type" value="Genomic_DNA"/>
</dbReference>
<dbReference type="InterPro" id="IPR027417">
    <property type="entry name" value="P-loop_NTPase"/>
</dbReference>
<dbReference type="PROSITE" id="PS00211">
    <property type="entry name" value="ABC_TRANSPORTER_1"/>
    <property type="match status" value="1"/>
</dbReference>
<evidence type="ECO:0000313" key="6">
    <source>
        <dbReference type="EMBL" id="NGN41638.1"/>
    </source>
</evidence>
<evidence type="ECO:0000256" key="1">
    <source>
        <dbReference type="ARBA" id="ARBA00005417"/>
    </source>
</evidence>
<dbReference type="InterPro" id="IPR017871">
    <property type="entry name" value="ABC_transporter-like_CS"/>
</dbReference>
<keyword evidence="7" id="KW-1185">Reference proteome</keyword>
<dbReference type="InterPro" id="IPR051120">
    <property type="entry name" value="ABC_AA/LPS_Transport"/>
</dbReference>
<dbReference type="RefSeq" id="WP_165117266.1">
    <property type="nucleotide sequence ID" value="NZ_JAAKZG010000004.1"/>
</dbReference>
<name>A0A7C9R7T1_9HYPH</name>
<comment type="similarity">
    <text evidence="1">Belongs to the ABC transporter superfamily.</text>
</comment>
<accession>A0A7C9R7T1</accession>
<protein>
    <submittedName>
        <fullName evidence="6">ABC transporter ATP-binding protein</fullName>
    </submittedName>
</protein>
<organism evidence="6 7">
    <name type="scientific">Mesorhizobium zhangyense</name>
    <dbReference type="NCBI Taxonomy" id="1776730"/>
    <lineage>
        <taxon>Bacteria</taxon>
        <taxon>Pseudomonadati</taxon>
        <taxon>Pseudomonadota</taxon>
        <taxon>Alphaproteobacteria</taxon>
        <taxon>Hyphomicrobiales</taxon>
        <taxon>Phyllobacteriaceae</taxon>
        <taxon>Mesorhizobium</taxon>
    </lineage>
</organism>
<reference evidence="6 7" key="1">
    <citation type="submission" date="2020-02" db="EMBL/GenBank/DDBJ databases">
        <title>Genome sequence of the type strain CGMCC 1.15528 of Mesorhizobium zhangyense.</title>
        <authorList>
            <person name="Gao J."/>
            <person name="Sun J."/>
        </authorList>
    </citation>
    <scope>NUCLEOTIDE SEQUENCE [LARGE SCALE GENOMIC DNA]</scope>
    <source>
        <strain evidence="6 7">CGMCC 1.15528</strain>
    </source>
</reference>
<keyword evidence="2" id="KW-0813">Transport</keyword>
<dbReference type="GO" id="GO:0016887">
    <property type="term" value="F:ATP hydrolysis activity"/>
    <property type="evidence" value="ECO:0007669"/>
    <property type="project" value="InterPro"/>
</dbReference>
<comment type="caution">
    <text evidence="6">The sequence shown here is derived from an EMBL/GenBank/DDBJ whole genome shotgun (WGS) entry which is preliminary data.</text>
</comment>
<dbReference type="Pfam" id="PF00005">
    <property type="entry name" value="ABC_tran"/>
    <property type="match status" value="1"/>
</dbReference>